<name>A0A0F9HM82_9ZZZZ</name>
<dbReference type="EMBL" id="LAZR01016489">
    <property type="protein sequence ID" value="KKM04277.1"/>
    <property type="molecule type" value="Genomic_DNA"/>
</dbReference>
<gene>
    <name evidence="2" type="ORF">LCGC14_1765780</name>
</gene>
<dbReference type="AlphaFoldDB" id="A0A0F9HM82"/>
<keyword evidence="1" id="KW-0812">Transmembrane</keyword>
<evidence type="ECO:0000256" key="1">
    <source>
        <dbReference type="SAM" id="Phobius"/>
    </source>
</evidence>
<feature type="transmembrane region" description="Helical" evidence="1">
    <location>
        <begin position="20"/>
        <end position="40"/>
    </location>
</feature>
<organism evidence="2">
    <name type="scientific">marine sediment metagenome</name>
    <dbReference type="NCBI Taxonomy" id="412755"/>
    <lineage>
        <taxon>unclassified sequences</taxon>
        <taxon>metagenomes</taxon>
        <taxon>ecological metagenomes</taxon>
    </lineage>
</organism>
<evidence type="ECO:0000313" key="2">
    <source>
        <dbReference type="EMBL" id="KKM04277.1"/>
    </source>
</evidence>
<sequence length="164" mass="19322">MSKRIYRTDLSSMHPLHPAWGLWLTDLFGLNVSLMFGRVLMTTRSWREYKVIGRWSSVMWHEAVHRKQKLEAGYLLFFLRYGFTRKWRARYEREAYEVTLAFLVYTHATPPGGGGGWASRLANSMADWRYLWMMGHQEATDWAFDLLTELTEAMARGELAFEDT</sequence>
<accession>A0A0F9HM82</accession>
<protein>
    <submittedName>
        <fullName evidence="2">Uncharacterized protein</fullName>
    </submittedName>
</protein>
<keyword evidence="1" id="KW-0472">Membrane</keyword>
<feature type="non-terminal residue" evidence="2">
    <location>
        <position position="164"/>
    </location>
</feature>
<proteinExistence type="predicted"/>
<comment type="caution">
    <text evidence="2">The sequence shown here is derived from an EMBL/GenBank/DDBJ whole genome shotgun (WGS) entry which is preliminary data.</text>
</comment>
<reference evidence="2" key="1">
    <citation type="journal article" date="2015" name="Nature">
        <title>Complex archaea that bridge the gap between prokaryotes and eukaryotes.</title>
        <authorList>
            <person name="Spang A."/>
            <person name="Saw J.H."/>
            <person name="Jorgensen S.L."/>
            <person name="Zaremba-Niedzwiedzka K."/>
            <person name="Martijn J."/>
            <person name="Lind A.E."/>
            <person name="van Eijk R."/>
            <person name="Schleper C."/>
            <person name="Guy L."/>
            <person name="Ettema T.J."/>
        </authorList>
    </citation>
    <scope>NUCLEOTIDE SEQUENCE</scope>
</reference>
<keyword evidence="1" id="KW-1133">Transmembrane helix</keyword>